<dbReference type="EMBL" id="BAABIG010000033">
    <property type="protein sequence ID" value="GAA4803233.1"/>
    <property type="molecule type" value="Genomic_DNA"/>
</dbReference>
<gene>
    <name evidence="1" type="ORF">GCM10023220_35540</name>
</gene>
<protein>
    <submittedName>
        <fullName evidence="1">Uncharacterized protein</fullName>
    </submittedName>
</protein>
<sequence length="67" mass="8053">MWRRLGRDEDQWQTLAEALDSPEGDRLYAVQRKEARRRREEREAAEREAQRPMCAGCGAKFTDERWK</sequence>
<name>A0ABP9C5H3_9ACTN</name>
<evidence type="ECO:0000313" key="1">
    <source>
        <dbReference type="EMBL" id="GAA4803233.1"/>
    </source>
</evidence>
<keyword evidence="2" id="KW-1185">Reference proteome</keyword>
<comment type="caution">
    <text evidence="1">The sequence shown here is derived from an EMBL/GenBank/DDBJ whole genome shotgun (WGS) entry which is preliminary data.</text>
</comment>
<proteinExistence type="predicted"/>
<organism evidence="1 2">
    <name type="scientific">Streptomyces ziwulingensis</name>
    <dbReference type="NCBI Taxonomy" id="1045501"/>
    <lineage>
        <taxon>Bacteria</taxon>
        <taxon>Bacillati</taxon>
        <taxon>Actinomycetota</taxon>
        <taxon>Actinomycetes</taxon>
        <taxon>Kitasatosporales</taxon>
        <taxon>Streptomycetaceae</taxon>
        <taxon>Streptomyces</taxon>
    </lineage>
</organism>
<accession>A0ABP9C5H3</accession>
<dbReference type="Proteomes" id="UP001501265">
    <property type="component" value="Unassembled WGS sequence"/>
</dbReference>
<evidence type="ECO:0000313" key="2">
    <source>
        <dbReference type="Proteomes" id="UP001501265"/>
    </source>
</evidence>
<reference evidence="2" key="1">
    <citation type="journal article" date="2019" name="Int. J. Syst. Evol. Microbiol.">
        <title>The Global Catalogue of Microorganisms (GCM) 10K type strain sequencing project: providing services to taxonomists for standard genome sequencing and annotation.</title>
        <authorList>
            <consortium name="The Broad Institute Genomics Platform"/>
            <consortium name="The Broad Institute Genome Sequencing Center for Infectious Disease"/>
            <person name="Wu L."/>
            <person name="Ma J."/>
        </authorList>
    </citation>
    <scope>NUCLEOTIDE SEQUENCE [LARGE SCALE GENOMIC DNA]</scope>
    <source>
        <strain evidence="2">JCM 18081</strain>
    </source>
</reference>
<dbReference type="RefSeq" id="WP_345620704.1">
    <property type="nucleotide sequence ID" value="NZ_BAABIG010000033.1"/>
</dbReference>